<dbReference type="AlphaFoldDB" id="A0A562NQN0"/>
<evidence type="ECO:0000313" key="3">
    <source>
        <dbReference type="Proteomes" id="UP000316225"/>
    </source>
</evidence>
<keyword evidence="3" id="KW-1185">Reference proteome</keyword>
<dbReference type="Pfam" id="PF06897">
    <property type="entry name" value="DUF1269"/>
    <property type="match status" value="1"/>
</dbReference>
<dbReference type="InterPro" id="IPR009200">
    <property type="entry name" value="DUF1269_membrane"/>
</dbReference>
<gene>
    <name evidence="2" type="ORF">IQ24_01859</name>
</gene>
<protein>
    <submittedName>
        <fullName evidence="2">Putative membrane protein</fullName>
    </submittedName>
</protein>
<name>A0A562NQN0_9RHOB</name>
<feature type="region of interest" description="Disordered" evidence="1">
    <location>
        <begin position="159"/>
        <end position="185"/>
    </location>
</feature>
<evidence type="ECO:0000313" key="2">
    <source>
        <dbReference type="EMBL" id="TWI34341.1"/>
    </source>
</evidence>
<proteinExistence type="predicted"/>
<sequence length="185" mass="19538">MSDLVVVAFDDEKTGFDLRDELVKLQQEYLLELEDIVVVTRDQDGKIKLHQALNTTAAGAVGGGFWGTLVGLLFLNPLLGAAVGAASGALAGKLTDIGINDDFIRQVSAAVPNGGSADFVLIRKATADKVLDRLKAFHKRGHIIQTNLSADADAKLREAFESGDAPEVEQAPLPATDSAETTPKA</sequence>
<dbReference type="EMBL" id="VLKU01000005">
    <property type="protein sequence ID" value="TWI34341.1"/>
    <property type="molecule type" value="Genomic_DNA"/>
</dbReference>
<organism evidence="2 3">
    <name type="scientific">Paracoccus sulfuroxidans</name>
    <dbReference type="NCBI Taxonomy" id="384678"/>
    <lineage>
        <taxon>Bacteria</taxon>
        <taxon>Pseudomonadati</taxon>
        <taxon>Pseudomonadota</taxon>
        <taxon>Alphaproteobacteria</taxon>
        <taxon>Rhodobacterales</taxon>
        <taxon>Paracoccaceae</taxon>
        <taxon>Paracoccus</taxon>
    </lineage>
</organism>
<reference evidence="2 3" key="1">
    <citation type="journal article" date="2015" name="Stand. Genomic Sci.">
        <title>Genomic Encyclopedia of Bacterial and Archaeal Type Strains, Phase III: the genomes of soil and plant-associated and newly described type strains.</title>
        <authorList>
            <person name="Whitman W.B."/>
            <person name="Woyke T."/>
            <person name="Klenk H.P."/>
            <person name="Zhou Y."/>
            <person name="Lilburn T.G."/>
            <person name="Beck B.J."/>
            <person name="De Vos P."/>
            <person name="Vandamme P."/>
            <person name="Eisen J.A."/>
            <person name="Garrity G."/>
            <person name="Hugenholtz P."/>
            <person name="Kyrpides N.C."/>
        </authorList>
    </citation>
    <scope>NUCLEOTIDE SEQUENCE [LARGE SCALE GENOMIC DNA]</scope>
    <source>
        <strain evidence="2 3">CGMCC 1.5364</strain>
    </source>
</reference>
<dbReference type="Proteomes" id="UP000316225">
    <property type="component" value="Unassembled WGS sequence"/>
</dbReference>
<dbReference type="OrthoDB" id="275223at2"/>
<comment type="caution">
    <text evidence="2">The sequence shown here is derived from an EMBL/GenBank/DDBJ whole genome shotgun (WGS) entry which is preliminary data.</text>
</comment>
<accession>A0A562NQN0</accession>
<evidence type="ECO:0000256" key="1">
    <source>
        <dbReference type="SAM" id="MobiDB-lite"/>
    </source>
</evidence>
<dbReference type="RefSeq" id="WP_145397679.1">
    <property type="nucleotide sequence ID" value="NZ_VLKU01000005.1"/>
</dbReference>